<dbReference type="RefSeq" id="WP_186914326.1">
    <property type="nucleotide sequence ID" value="NZ_JACOFV010000034.1"/>
</dbReference>
<name>A0A923KQZ4_9BURK</name>
<comment type="caution">
    <text evidence="1">The sequence shown here is derived from an EMBL/GenBank/DDBJ whole genome shotgun (WGS) entry which is preliminary data.</text>
</comment>
<evidence type="ECO:0000313" key="1">
    <source>
        <dbReference type="EMBL" id="MBC3864343.1"/>
    </source>
</evidence>
<protein>
    <submittedName>
        <fullName evidence="1">Uncharacterized protein</fullName>
    </submittedName>
</protein>
<keyword evidence="2" id="KW-1185">Reference proteome</keyword>
<dbReference type="EMBL" id="JACOFV010000034">
    <property type="protein sequence ID" value="MBC3864343.1"/>
    <property type="molecule type" value="Genomic_DNA"/>
</dbReference>
<dbReference type="Proteomes" id="UP000634011">
    <property type="component" value="Unassembled WGS sequence"/>
</dbReference>
<sequence length="122" mass="13572">MTKSISLNAILPNLLGDQLPPIELKIDAYYQGAVNCGIRAAQAFFNEDEAVNLHAHLPACLHHYLNVLRQSCALIESSASVWNQHEQSSRDAFCAGYLGRIQQELRIIRPPLHHYGNAAAMH</sequence>
<reference evidence="1" key="1">
    <citation type="submission" date="2020-08" db="EMBL/GenBank/DDBJ databases">
        <title>Novel species isolated from subtropical streams in China.</title>
        <authorList>
            <person name="Lu H."/>
        </authorList>
    </citation>
    <scope>NUCLEOTIDE SEQUENCE</scope>
    <source>
        <strain evidence="1">KACC 12607</strain>
    </source>
</reference>
<organism evidence="1 2">
    <name type="scientific">Undibacterium jejuense</name>
    <dbReference type="NCBI Taxonomy" id="1344949"/>
    <lineage>
        <taxon>Bacteria</taxon>
        <taxon>Pseudomonadati</taxon>
        <taxon>Pseudomonadota</taxon>
        <taxon>Betaproteobacteria</taxon>
        <taxon>Burkholderiales</taxon>
        <taxon>Oxalobacteraceae</taxon>
        <taxon>Undibacterium</taxon>
    </lineage>
</organism>
<evidence type="ECO:0000313" key="2">
    <source>
        <dbReference type="Proteomes" id="UP000634011"/>
    </source>
</evidence>
<accession>A0A923KQZ4</accession>
<gene>
    <name evidence="1" type="ORF">H8K32_19790</name>
</gene>
<dbReference type="AlphaFoldDB" id="A0A923KQZ4"/>
<proteinExistence type="predicted"/>